<dbReference type="RefSeq" id="WP_146130985.1">
    <property type="nucleotide sequence ID" value="NZ_PVTS01000012.1"/>
</dbReference>
<dbReference type="EMBL" id="QPIZ01000010">
    <property type="protein sequence ID" value="RCW35328.1"/>
    <property type="molecule type" value="Genomic_DNA"/>
</dbReference>
<accession>A0A2T0XES5</accession>
<sequence length="211" mass="25212">MAVILNVRTSLKFFELIQNFAPKKKFELSEGEINKRLLKVYLLLNQNYNCEFKSRESLTEMIVANSLIQMIYSETNCIYLRIAELIKSCLFLEYCNLNLPEHYLKFLKEYGVSDWQEYVTYVHQIGMLVLKKGMDSIPIISIPKNDNIYEKKVMFFDKFCLSEVYQNDEDYTEIKAKPVIKNSKTEEYYIIFEQFFLEKMYKSLCRLTPYV</sequence>
<keyword evidence="2" id="KW-1185">Reference proteome</keyword>
<organism evidence="1 2">
    <name type="scientific">Marinilabilia salmonicolor</name>
    <dbReference type="NCBI Taxonomy" id="989"/>
    <lineage>
        <taxon>Bacteria</taxon>
        <taxon>Pseudomonadati</taxon>
        <taxon>Bacteroidota</taxon>
        <taxon>Bacteroidia</taxon>
        <taxon>Marinilabiliales</taxon>
        <taxon>Marinilabiliaceae</taxon>
        <taxon>Marinilabilia</taxon>
    </lineage>
</organism>
<dbReference type="OrthoDB" id="1275259at2"/>
<comment type="caution">
    <text evidence="1">The sequence shown here is derived from an EMBL/GenBank/DDBJ whole genome shotgun (WGS) entry which is preliminary data.</text>
</comment>
<proteinExistence type="predicted"/>
<evidence type="ECO:0000313" key="2">
    <source>
        <dbReference type="Proteomes" id="UP000252733"/>
    </source>
</evidence>
<evidence type="ECO:0000313" key="1">
    <source>
        <dbReference type="EMBL" id="RCW35328.1"/>
    </source>
</evidence>
<dbReference type="AlphaFoldDB" id="A0A2T0XES5"/>
<protein>
    <submittedName>
        <fullName evidence="1">Uncharacterized protein</fullName>
    </submittedName>
</protein>
<gene>
    <name evidence="1" type="ORF">DFO77_11095</name>
</gene>
<reference evidence="1 2" key="1">
    <citation type="submission" date="2018-07" db="EMBL/GenBank/DDBJ databases">
        <title>Freshwater and sediment microbial communities from various areas in North America, analyzing microbe dynamics in response to fracking.</title>
        <authorList>
            <person name="Lamendella R."/>
        </authorList>
    </citation>
    <scope>NUCLEOTIDE SEQUENCE [LARGE SCALE GENOMIC DNA]</scope>
    <source>
        <strain evidence="1 2">160A</strain>
    </source>
</reference>
<name>A0A2T0XES5_9BACT</name>
<dbReference type="Proteomes" id="UP000252733">
    <property type="component" value="Unassembled WGS sequence"/>
</dbReference>